<accession>A0A164WKT7</accession>
<gene>
    <name evidence="1" type="ORF">APZ42_021537</name>
</gene>
<reference evidence="1 2" key="1">
    <citation type="submission" date="2016-03" db="EMBL/GenBank/DDBJ databases">
        <title>EvidentialGene: Evidence-directed Construction of Genes on Genomes.</title>
        <authorList>
            <person name="Gilbert D.G."/>
            <person name="Choi J.-H."/>
            <person name="Mockaitis K."/>
            <person name="Colbourne J."/>
            <person name="Pfrender M."/>
        </authorList>
    </citation>
    <scope>NUCLEOTIDE SEQUENCE [LARGE SCALE GENOMIC DNA]</scope>
    <source>
        <strain evidence="1 2">Xinb3</strain>
        <tissue evidence="1">Complete organism</tissue>
    </source>
</reference>
<keyword evidence="2" id="KW-1185">Reference proteome</keyword>
<sequence>MIFFSSLFCLSRRERLFLFDSPFFRFHGWIFMKNPETFEKETKHFEIRGILFLFLLSIAHEYHILCCPLPNRITE</sequence>
<comment type="caution">
    <text evidence="1">The sequence shown here is derived from an EMBL/GenBank/DDBJ whole genome shotgun (WGS) entry which is preliminary data.</text>
</comment>
<organism evidence="1 2">
    <name type="scientific">Daphnia magna</name>
    <dbReference type="NCBI Taxonomy" id="35525"/>
    <lineage>
        <taxon>Eukaryota</taxon>
        <taxon>Metazoa</taxon>
        <taxon>Ecdysozoa</taxon>
        <taxon>Arthropoda</taxon>
        <taxon>Crustacea</taxon>
        <taxon>Branchiopoda</taxon>
        <taxon>Diplostraca</taxon>
        <taxon>Cladocera</taxon>
        <taxon>Anomopoda</taxon>
        <taxon>Daphniidae</taxon>
        <taxon>Daphnia</taxon>
    </lineage>
</organism>
<evidence type="ECO:0000313" key="2">
    <source>
        <dbReference type="Proteomes" id="UP000076858"/>
    </source>
</evidence>
<name>A0A164WKT7_9CRUS</name>
<dbReference type="AlphaFoldDB" id="A0A164WKT7"/>
<dbReference type="EMBL" id="LRGB01001198">
    <property type="protein sequence ID" value="KZS13355.1"/>
    <property type="molecule type" value="Genomic_DNA"/>
</dbReference>
<proteinExistence type="predicted"/>
<evidence type="ECO:0000313" key="1">
    <source>
        <dbReference type="EMBL" id="KZS13355.1"/>
    </source>
</evidence>
<dbReference type="Proteomes" id="UP000076858">
    <property type="component" value="Unassembled WGS sequence"/>
</dbReference>
<protein>
    <submittedName>
        <fullName evidence="1">Uncharacterized protein</fullName>
    </submittedName>
</protein>